<evidence type="ECO:0000313" key="2">
    <source>
        <dbReference type="EMBL" id="EAU61705.1"/>
    </source>
</evidence>
<feature type="region of interest" description="Disordered" evidence="1">
    <location>
        <begin position="1"/>
        <end position="21"/>
    </location>
</feature>
<gene>
    <name evidence="2" type="ORF">STIAU_4691</name>
</gene>
<protein>
    <submittedName>
        <fullName evidence="2">Uncharacterized protein</fullName>
    </submittedName>
</protein>
<organism evidence="2 3">
    <name type="scientific">Stigmatella aurantiaca (strain DW4/3-1)</name>
    <dbReference type="NCBI Taxonomy" id="378806"/>
    <lineage>
        <taxon>Bacteria</taxon>
        <taxon>Pseudomonadati</taxon>
        <taxon>Myxococcota</taxon>
        <taxon>Myxococcia</taxon>
        <taxon>Myxococcales</taxon>
        <taxon>Cystobacterineae</taxon>
        <taxon>Archangiaceae</taxon>
        <taxon>Stigmatella</taxon>
    </lineage>
</organism>
<dbReference type="EMBL" id="AAMD01000356">
    <property type="protein sequence ID" value="EAU61705.1"/>
    <property type="molecule type" value="Genomic_DNA"/>
</dbReference>
<proteinExistence type="predicted"/>
<dbReference type="AlphaFoldDB" id="Q08MJ2"/>
<dbReference type="Proteomes" id="UP000032702">
    <property type="component" value="Unassembled WGS sequence"/>
</dbReference>
<comment type="caution">
    <text evidence="2">The sequence shown here is derived from an EMBL/GenBank/DDBJ whole genome shotgun (WGS) entry which is preliminary data.</text>
</comment>
<name>Q08MJ2_STIAD</name>
<reference evidence="2 3" key="1">
    <citation type="submission" date="2006-04" db="EMBL/GenBank/DDBJ databases">
        <authorList>
            <person name="Nierman W.C."/>
        </authorList>
    </citation>
    <scope>NUCLEOTIDE SEQUENCE [LARGE SCALE GENOMIC DNA]</scope>
    <source>
        <strain evidence="2 3">DW4/3-1</strain>
    </source>
</reference>
<sequence>MEEPAGLGPGHAGDGAPATALEVVRHPPEPQPIELAQLRGEERPRQGAHRLEGLLLALGARERERAGGDLIHLLHHLAQLALGGQPLGNLRRLVEGVALEDAPHILGLGGGDGGAAGGGLDALVAQGQFQIGWEGGA</sequence>
<accession>Q08MJ2</accession>
<evidence type="ECO:0000256" key="1">
    <source>
        <dbReference type="SAM" id="MobiDB-lite"/>
    </source>
</evidence>
<evidence type="ECO:0000313" key="3">
    <source>
        <dbReference type="Proteomes" id="UP000032702"/>
    </source>
</evidence>